<keyword evidence="6" id="KW-1185">Reference proteome</keyword>
<name>A0A8C7IJM3_ONCKI</name>
<dbReference type="GeneTree" id="ENSGT00390000003426"/>
<dbReference type="GO" id="GO:0042273">
    <property type="term" value="P:ribosomal large subunit biogenesis"/>
    <property type="evidence" value="ECO:0007669"/>
    <property type="project" value="TreeGrafter"/>
</dbReference>
<evidence type="ECO:0000256" key="2">
    <source>
        <dbReference type="ARBA" id="ARBA00008479"/>
    </source>
</evidence>
<evidence type="ECO:0000256" key="1">
    <source>
        <dbReference type="ARBA" id="ARBA00004604"/>
    </source>
</evidence>
<dbReference type="PANTHER" id="PTHR13243:SF1">
    <property type="entry name" value="NUCLEOLAR PROTEIN 16"/>
    <property type="match status" value="1"/>
</dbReference>
<dbReference type="Proteomes" id="UP000694557">
    <property type="component" value="Unassembled WGS sequence"/>
</dbReference>
<sequence length="191" mass="22293">MRPHLLPAQFHALFRIKRKGNTFDYSKDRKKLKKQFKKREAPRIECPQIRNAWSDKKSVARNLRDMGLAFDPNRALPIKTPAIAAVGRTEDAPAPKLVRKPYVLNELVAEASLPEKDTKTLSTDLIEYVQYMVREHSENYKAMARDEKNYYQDTPSQIRRKVDQYKRCHPEEYTTFMESLRGPPQEVVSAV</sequence>
<accession>A0A8C7IJM3</accession>
<reference evidence="5" key="2">
    <citation type="submission" date="2025-09" db="UniProtKB">
        <authorList>
            <consortium name="Ensembl"/>
        </authorList>
    </citation>
    <scope>IDENTIFICATION</scope>
</reference>
<evidence type="ECO:0000256" key="4">
    <source>
        <dbReference type="ARBA" id="ARBA00023242"/>
    </source>
</evidence>
<gene>
    <name evidence="5" type="primary">NOP16</name>
    <name evidence="5" type="synonym">LOC109892771</name>
</gene>
<reference evidence="5" key="1">
    <citation type="submission" date="2025-08" db="UniProtKB">
        <authorList>
            <consortium name="Ensembl"/>
        </authorList>
    </citation>
    <scope>IDENTIFICATION</scope>
</reference>
<evidence type="ECO:0000313" key="5">
    <source>
        <dbReference type="Ensembl" id="ENSOKIP00005072671.1"/>
    </source>
</evidence>
<dbReference type="AlphaFoldDB" id="A0A8C7IJM3"/>
<evidence type="ECO:0000313" key="6">
    <source>
        <dbReference type="Proteomes" id="UP000694557"/>
    </source>
</evidence>
<dbReference type="InterPro" id="IPR019002">
    <property type="entry name" value="Ribosome_biogenesis_Nop16"/>
</dbReference>
<dbReference type="Ensembl" id="ENSOKIT00005077441.1">
    <property type="protein sequence ID" value="ENSOKIP00005072671.1"/>
    <property type="gene ID" value="ENSOKIG00005031389.1"/>
</dbReference>
<comment type="similarity">
    <text evidence="2">Belongs to the NOP16 family.</text>
</comment>
<proteinExistence type="inferred from homology"/>
<organism evidence="5 6">
    <name type="scientific">Oncorhynchus kisutch</name>
    <name type="common">Coho salmon</name>
    <name type="synonym">Salmo kisutch</name>
    <dbReference type="NCBI Taxonomy" id="8019"/>
    <lineage>
        <taxon>Eukaryota</taxon>
        <taxon>Metazoa</taxon>
        <taxon>Chordata</taxon>
        <taxon>Craniata</taxon>
        <taxon>Vertebrata</taxon>
        <taxon>Euteleostomi</taxon>
        <taxon>Actinopterygii</taxon>
        <taxon>Neopterygii</taxon>
        <taxon>Teleostei</taxon>
        <taxon>Protacanthopterygii</taxon>
        <taxon>Salmoniformes</taxon>
        <taxon>Salmonidae</taxon>
        <taxon>Salmoninae</taxon>
        <taxon>Oncorhynchus</taxon>
    </lineage>
</organism>
<dbReference type="Pfam" id="PF09420">
    <property type="entry name" value="Nop16"/>
    <property type="match status" value="1"/>
</dbReference>
<evidence type="ECO:0000256" key="3">
    <source>
        <dbReference type="ARBA" id="ARBA00015522"/>
    </source>
</evidence>
<comment type="subcellular location">
    <subcellularLocation>
        <location evidence="1">Nucleus</location>
        <location evidence="1">Nucleolus</location>
    </subcellularLocation>
</comment>
<dbReference type="GO" id="GO:0005730">
    <property type="term" value="C:nucleolus"/>
    <property type="evidence" value="ECO:0007669"/>
    <property type="project" value="UniProtKB-SubCell"/>
</dbReference>
<keyword evidence="4" id="KW-0539">Nucleus</keyword>
<dbReference type="PANTHER" id="PTHR13243">
    <property type="entry name" value="HSPC111 PROTEIN-RELATED"/>
    <property type="match status" value="1"/>
</dbReference>
<protein>
    <recommendedName>
        <fullName evidence="3">Nucleolar protein 16</fullName>
    </recommendedName>
</protein>